<gene>
    <name evidence="4" type="ORF">GCM10010226_89660</name>
</gene>
<keyword evidence="5" id="KW-1185">Reference proteome</keyword>
<evidence type="ECO:0000259" key="3">
    <source>
        <dbReference type="Pfam" id="PF01565"/>
    </source>
</evidence>
<dbReference type="InterPro" id="IPR006094">
    <property type="entry name" value="Oxid_FAD_bind_N"/>
</dbReference>
<dbReference type="GO" id="GO:0050660">
    <property type="term" value="F:flavin adenine dinucleotide binding"/>
    <property type="evidence" value="ECO:0007669"/>
    <property type="project" value="InterPro"/>
</dbReference>
<dbReference type="InterPro" id="IPR016167">
    <property type="entry name" value="FAD-bd_PCMH_sub1"/>
</dbReference>
<sequence length="78" mass="8053">MTTAAKAVRHTCTRLGSPDGVRAVRDEREIAAALAYARRENVPLGARSGGHGISGRSANDAGLAIALSRLASQTVLVL</sequence>
<comment type="similarity">
    <text evidence="1">Belongs to the oxygen-dependent FAD-linked oxidoreductase family.</text>
</comment>
<name>A0A918HRJ7_9ACTN</name>
<dbReference type="AlphaFoldDB" id="A0A918HRJ7"/>
<dbReference type="GO" id="GO:0016491">
    <property type="term" value="F:oxidoreductase activity"/>
    <property type="evidence" value="ECO:0007669"/>
    <property type="project" value="UniProtKB-KW"/>
</dbReference>
<dbReference type="InterPro" id="IPR006093">
    <property type="entry name" value="Oxy_OxRdtase_FAD_BS"/>
</dbReference>
<protein>
    <recommendedName>
        <fullName evidence="3">FAD linked oxidase N-terminal domain-containing protein</fullName>
    </recommendedName>
</protein>
<dbReference type="Proteomes" id="UP000646776">
    <property type="component" value="Unassembled WGS sequence"/>
</dbReference>
<evidence type="ECO:0000256" key="2">
    <source>
        <dbReference type="ARBA" id="ARBA00023002"/>
    </source>
</evidence>
<dbReference type="InterPro" id="IPR036318">
    <property type="entry name" value="FAD-bd_PCMH-like_sf"/>
</dbReference>
<organism evidence="4 5">
    <name type="scientific">Streptomyces phaeofaciens</name>
    <dbReference type="NCBI Taxonomy" id="68254"/>
    <lineage>
        <taxon>Bacteria</taxon>
        <taxon>Bacillati</taxon>
        <taxon>Actinomycetota</taxon>
        <taxon>Actinomycetes</taxon>
        <taxon>Kitasatosporales</taxon>
        <taxon>Streptomycetaceae</taxon>
        <taxon>Streptomyces</taxon>
    </lineage>
</organism>
<keyword evidence="2" id="KW-0560">Oxidoreductase</keyword>
<feature type="domain" description="FAD linked oxidase N-terminal" evidence="3">
    <location>
        <begin position="18"/>
        <end position="70"/>
    </location>
</feature>
<reference evidence="4" key="1">
    <citation type="journal article" date="2014" name="Int. J. Syst. Evol. Microbiol.">
        <title>Complete genome sequence of Corynebacterium casei LMG S-19264T (=DSM 44701T), isolated from a smear-ripened cheese.</title>
        <authorList>
            <consortium name="US DOE Joint Genome Institute (JGI-PGF)"/>
            <person name="Walter F."/>
            <person name="Albersmeier A."/>
            <person name="Kalinowski J."/>
            <person name="Ruckert C."/>
        </authorList>
    </citation>
    <scope>NUCLEOTIDE SEQUENCE</scope>
    <source>
        <strain evidence="4">JCM 4125</strain>
    </source>
</reference>
<accession>A0A918HRJ7</accession>
<comment type="caution">
    <text evidence="4">The sequence shown here is derived from an EMBL/GenBank/DDBJ whole genome shotgun (WGS) entry which is preliminary data.</text>
</comment>
<dbReference type="PROSITE" id="PS00862">
    <property type="entry name" value="OX2_COVAL_FAD"/>
    <property type="match status" value="1"/>
</dbReference>
<proteinExistence type="inferred from homology"/>
<dbReference type="EMBL" id="BMSA01000057">
    <property type="protein sequence ID" value="GGT98433.1"/>
    <property type="molecule type" value="Genomic_DNA"/>
</dbReference>
<evidence type="ECO:0000313" key="4">
    <source>
        <dbReference type="EMBL" id="GGT98433.1"/>
    </source>
</evidence>
<dbReference type="Pfam" id="PF01565">
    <property type="entry name" value="FAD_binding_4"/>
    <property type="match status" value="1"/>
</dbReference>
<dbReference type="SUPFAM" id="SSF56176">
    <property type="entry name" value="FAD-binding/transporter-associated domain-like"/>
    <property type="match status" value="1"/>
</dbReference>
<evidence type="ECO:0000256" key="1">
    <source>
        <dbReference type="ARBA" id="ARBA00005466"/>
    </source>
</evidence>
<reference evidence="4" key="2">
    <citation type="submission" date="2020-09" db="EMBL/GenBank/DDBJ databases">
        <authorList>
            <person name="Sun Q."/>
            <person name="Ohkuma M."/>
        </authorList>
    </citation>
    <scope>NUCLEOTIDE SEQUENCE</scope>
    <source>
        <strain evidence="4">JCM 4125</strain>
    </source>
</reference>
<evidence type="ECO:0000313" key="5">
    <source>
        <dbReference type="Proteomes" id="UP000646776"/>
    </source>
</evidence>
<dbReference type="Gene3D" id="3.30.43.10">
    <property type="entry name" value="Uridine Diphospho-n-acetylenolpyruvylglucosamine Reductase, domain 2"/>
    <property type="match status" value="1"/>
</dbReference>